<dbReference type="AlphaFoldDB" id="A0AAD8I6G7"/>
<comment type="caution">
    <text evidence="2">The sequence shown here is derived from an EMBL/GenBank/DDBJ whole genome shotgun (WGS) entry which is preliminary data.</text>
</comment>
<protein>
    <submittedName>
        <fullName evidence="2">Uncharacterized protein</fullName>
    </submittedName>
</protein>
<dbReference type="PANTHER" id="PTHR46310">
    <property type="entry name" value="AMIDASE 1"/>
    <property type="match status" value="1"/>
</dbReference>
<organism evidence="2 3">
    <name type="scientific">Heracleum sosnowskyi</name>
    <dbReference type="NCBI Taxonomy" id="360622"/>
    <lineage>
        <taxon>Eukaryota</taxon>
        <taxon>Viridiplantae</taxon>
        <taxon>Streptophyta</taxon>
        <taxon>Embryophyta</taxon>
        <taxon>Tracheophyta</taxon>
        <taxon>Spermatophyta</taxon>
        <taxon>Magnoliopsida</taxon>
        <taxon>eudicotyledons</taxon>
        <taxon>Gunneridae</taxon>
        <taxon>Pentapetalae</taxon>
        <taxon>asterids</taxon>
        <taxon>campanulids</taxon>
        <taxon>Apiales</taxon>
        <taxon>Apiaceae</taxon>
        <taxon>Apioideae</taxon>
        <taxon>apioid superclade</taxon>
        <taxon>Tordylieae</taxon>
        <taxon>Tordyliinae</taxon>
        <taxon>Heracleum</taxon>
    </lineage>
</organism>
<evidence type="ECO:0000313" key="3">
    <source>
        <dbReference type="Proteomes" id="UP001237642"/>
    </source>
</evidence>
<gene>
    <name evidence="2" type="ORF">POM88_026249</name>
</gene>
<evidence type="ECO:0000313" key="2">
    <source>
        <dbReference type="EMBL" id="KAK1379505.1"/>
    </source>
</evidence>
<evidence type="ECO:0000256" key="1">
    <source>
        <dbReference type="SAM" id="MobiDB-lite"/>
    </source>
</evidence>
<feature type="region of interest" description="Disordered" evidence="1">
    <location>
        <begin position="36"/>
        <end position="68"/>
    </location>
</feature>
<dbReference type="Proteomes" id="UP001237642">
    <property type="component" value="Unassembled WGS sequence"/>
</dbReference>
<feature type="compositionally biased region" description="Basic and acidic residues" evidence="1">
    <location>
        <begin position="52"/>
        <end position="68"/>
    </location>
</feature>
<reference evidence="2" key="2">
    <citation type="submission" date="2023-05" db="EMBL/GenBank/DDBJ databases">
        <authorList>
            <person name="Schelkunov M.I."/>
        </authorList>
    </citation>
    <scope>NUCLEOTIDE SEQUENCE</scope>
    <source>
        <strain evidence="2">Hsosn_3</strain>
        <tissue evidence="2">Leaf</tissue>
    </source>
</reference>
<dbReference type="PANTHER" id="PTHR46310:SF5">
    <property type="entry name" value="OUTER ENVELOPE PROTEIN 64, CHLOROPLASTIC"/>
    <property type="match status" value="1"/>
</dbReference>
<keyword evidence="3" id="KW-1185">Reference proteome</keyword>
<name>A0AAD8I6G7_9APIA</name>
<sequence length="271" mass="30486">MKIKESALRLPLENEIASLKSQIELLQQQVVSGVQDASKNSEVQDVNEEAVVYERHSEKKKADPEKCRDDKVLSDSERALKEKEQAVCLSLGAEISTLESQIHLLQQEIAVRDEKKEVNLDQSLVSKKEVEINQLKKLAEKEITQAESEKKKPEAGKKKVSESQKIAKTKILGLVGHVLLQLPFRVQRNPKSVIITDVCFELSKTPFSRIKESVIRSTKKLFGKQVLKHVNLGEYINSKVPSVKTLYSNKANGEVRPSSLKSLAHTMQLLL</sequence>
<accession>A0AAD8I6G7</accession>
<reference evidence="2" key="1">
    <citation type="submission" date="2023-02" db="EMBL/GenBank/DDBJ databases">
        <title>Genome of toxic invasive species Heracleum sosnowskyi carries increased number of genes despite the absence of recent whole-genome duplications.</title>
        <authorList>
            <person name="Schelkunov M."/>
            <person name="Shtratnikova V."/>
            <person name="Makarenko M."/>
            <person name="Klepikova A."/>
            <person name="Omelchenko D."/>
            <person name="Novikova G."/>
            <person name="Obukhova E."/>
            <person name="Bogdanov V."/>
            <person name="Penin A."/>
            <person name="Logacheva M."/>
        </authorList>
    </citation>
    <scope>NUCLEOTIDE SEQUENCE</scope>
    <source>
        <strain evidence="2">Hsosn_3</strain>
        <tissue evidence="2">Leaf</tissue>
    </source>
</reference>
<dbReference type="EMBL" id="JAUIZM010000006">
    <property type="protein sequence ID" value="KAK1379505.1"/>
    <property type="molecule type" value="Genomic_DNA"/>
</dbReference>
<proteinExistence type="predicted"/>